<evidence type="ECO:0000313" key="3">
    <source>
        <dbReference type="Proteomes" id="UP000823891"/>
    </source>
</evidence>
<comment type="caution">
    <text evidence="2">The sequence shown here is derived from an EMBL/GenBank/DDBJ whole genome shotgun (WGS) entry which is preliminary data.</text>
</comment>
<dbReference type="Proteomes" id="UP000823891">
    <property type="component" value="Unassembled WGS sequence"/>
</dbReference>
<dbReference type="EMBL" id="DWWS01000040">
    <property type="protein sequence ID" value="HJC24285.1"/>
    <property type="molecule type" value="Genomic_DNA"/>
</dbReference>
<reference evidence="2" key="1">
    <citation type="journal article" date="2021" name="PeerJ">
        <title>Extensive microbial diversity within the chicken gut microbiome revealed by metagenomics and culture.</title>
        <authorList>
            <person name="Gilroy R."/>
            <person name="Ravi A."/>
            <person name="Getino M."/>
            <person name="Pursley I."/>
            <person name="Horton D.L."/>
            <person name="Alikhan N.F."/>
            <person name="Baker D."/>
            <person name="Gharbi K."/>
            <person name="Hall N."/>
            <person name="Watson M."/>
            <person name="Adriaenssens E.M."/>
            <person name="Foster-Nyarko E."/>
            <person name="Jarju S."/>
            <person name="Secka A."/>
            <person name="Antonio M."/>
            <person name="Oren A."/>
            <person name="Chaudhuri R.R."/>
            <person name="La Ragione R."/>
            <person name="Hildebrand F."/>
            <person name="Pallen M.J."/>
        </authorList>
    </citation>
    <scope>NUCLEOTIDE SEQUENCE</scope>
    <source>
        <strain evidence="2">USAMLcec2-132</strain>
    </source>
</reference>
<feature type="transmembrane region" description="Helical" evidence="1">
    <location>
        <begin position="78"/>
        <end position="103"/>
    </location>
</feature>
<evidence type="ECO:0000256" key="1">
    <source>
        <dbReference type="SAM" id="Phobius"/>
    </source>
</evidence>
<evidence type="ECO:0000313" key="2">
    <source>
        <dbReference type="EMBL" id="HJC24285.1"/>
    </source>
</evidence>
<keyword evidence="1" id="KW-0472">Membrane</keyword>
<sequence>MGEYFGKTGLRSLISPRFSRRAFVIFLTGFLAGLALVFIGQEGLVQNTSFLNHESIEGISALEIDRQGLLLYSLRQRLLPAGVMVLAAAAGAGGAAVCLFLLWSGFSAGALLSVLSLRYGIRGVVLFAGGILPQAFLLVPAFWLLCGWCVTFGQKRGGKAGAGKALFLTAEGRLLFLIFCAFIGGCVLEGYVNPSALDKIFLLFRM</sequence>
<dbReference type="AlphaFoldDB" id="A0A9D2SR35"/>
<organism evidence="2 3">
    <name type="scientific">Candidatus Eisenbergiella merdavium</name>
    <dbReference type="NCBI Taxonomy" id="2838551"/>
    <lineage>
        <taxon>Bacteria</taxon>
        <taxon>Bacillati</taxon>
        <taxon>Bacillota</taxon>
        <taxon>Clostridia</taxon>
        <taxon>Lachnospirales</taxon>
        <taxon>Lachnospiraceae</taxon>
        <taxon>Eisenbergiella</taxon>
    </lineage>
</organism>
<gene>
    <name evidence="2" type="ORF">H9761_11345</name>
</gene>
<keyword evidence="1" id="KW-1133">Transmembrane helix</keyword>
<name>A0A9D2SR35_9FIRM</name>
<feature type="transmembrane region" description="Helical" evidence="1">
    <location>
        <begin position="174"/>
        <end position="192"/>
    </location>
</feature>
<reference evidence="2" key="2">
    <citation type="submission" date="2021-04" db="EMBL/GenBank/DDBJ databases">
        <authorList>
            <person name="Gilroy R."/>
        </authorList>
    </citation>
    <scope>NUCLEOTIDE SEQUENCE</scope>
    <source>
        <strain evidence="2">USAMLcec2-132</strain>
    </source>
</reference>
<keyword evidence="1" id="KW-0812">Transmembrane</keyword>
<proteinExistence type="predicted"/>
<feature type="transmembrane region" description="Helical" evidence="1">
    <location>
        <begin position="21"/>
        <end position="40"/>
    </location>
</feature>
<accession>A0A9D2SR35</accession>
<protein>
    <submittedName>
        <fullName evidence="2">Stage II sporulation protein M</fullName>
    </submittedName>
</protein>